<sequence length="175" mass="19813">MPKDVQLFLGLCGTVHIWIANYSQLARPLVNLYRKNAPFKWGEPQQEAFDTLKLAVLTVPALHPIDYSSDSPVILSVDTSNVAIGFILSQYNSEGHKHPACYGSLPINEQESCYSQPKLELYSLFRVDAKYIKGMLNNPDLQPNATINHWIEGILLFDFKLIHVPAINIREIFMV</sequence>
<gene>
    <name evidence="2" type="ORF">PISMIDRAFT_17632</name>
</gene>
<dbReference type="Proteomes" id="UP000054018">
    <property type="component" value="Unassembled WGS sequence"/>
</dbReference>
<reference evidence="3" key="2">
    <citation type="submission" date="2015-01" db="EMBL/GenBank/DDBJ databases">
        <title>Evolutionary Origins and Diversification of the Mycorrhizal Mutualists.</title>
        <authorList>
            <consortium name="DOE Joint Genome Institute"/>
            <consortium name="Mycorrhizal Genomics Consortium"/>
            <person name="Kohler A."/>
            <person name="Kuo A."/>
            <person name="Nagy L.G."/>
            <person name="Floudas D."/>
            <person name="Copeland A."/>
            <person name="Barry K.W."/>
            <person name="Cichocki N."/>
            <person name="Veneault-Fourrey C."/>
            <person name="LaButti K."/>
            <person name="Lindquist E.A."/>
            <person name="Lipzen A."/>
            <person name="Lundell T."/>
            <person name="Morin E."/>
            <person name="Murat C."/>
            <person name="Riley R."/>
            <person name="Ohm R."/>
            <person name="Sun H."/>
            <person name="Tunlid A."/>
            <person name="Henrissat B."/>
            <person name="Grigoriev I.V."/>
            <person name="Hibbett D.S."/>
            <person name="Martin F."/>
        </authorList>
    </citation>
    <scope>NUCLEOTIDE SEQUENCE [LARGE SCALE GENOMIC DNA]</scope>
    <source>
        <strain evidence="3">441</strain>
    </source>
</reference>
<keyword evidence="3" id="KW-1185">Reference proteome</keyword>
<organism evidence="2 3">
    <name type="scientific">Pisolithus microcarpus 441</name>
    <dbReference type="NCBI Taxonomy" id="765257"/>
    <lineage>
        <taxon>Eukaryota</taxon>
        <taxon>Fungi</taxon>
        <taxon>Dikarya</taxon>
        <taxon>Basidiomycota</taxon>
        <taxon>Agaricomycotina</taxon>
        <taxon>Agaricomycetes</taxon>
        <taxon>Agaricomycetidae</taxon>
        <taxon>Boletales</taxon>
        <taxon>Sclerodermatineae</taxon>
        <taxon>Pisolithaceae</taxon>
        <taxon>Pisolithus</taxon>
    </lineage>
</organism>
<feature type="domain" description="Reverse transcriptase/retrotransposon-derived protein RNase H-like" evidence="1">
    <location>
        <begin position="41"/>
        <end position="126"/>
    </location>
</feature>
<dbReference type="Pfam" id="PF17919">
    <property type="entry name" value="RT_RNaseH_2"/>
    <property type="match status" value="1"/>
</dbReference>
<reference evidence="2 3" key="1">
    <citation type="submission" date="2014-04" db="EMBL/GenBank/DDBJ databases">
        <authorList>
            <consortium name="DOE Joint Genome Institute"/>
            <person name="Kuo A."/>
            <person name="Kohler A."/>
            <person name="Costa M.D."/>
            <person name="Nagy L.G."/>
            <person name="Floudas D."/>
            <person name="Copeland A."/>
            <person name="Barry K.W."/>
            <person name="Cichocki N."/>
            <person name="Veneault-Fourrey C."/>
            <person name="LaButti K."/>
            <person name="Lindquist E.A."/>
            <person name="Lipzen A."/>
            <person name="Lundell T."/>
            <person name="Morin E."/>
            <person name="Murat C."/>
            <person name="Sun H."/>
            <person name="Tunlid A."/>
            <person name="Henrissat B."/>
            <person name="Grigoriev I.V."/>
            <person name="Hibbett D.S."/>
            <person name="Martin F."/>
            <person name="Nordberg H.P."/>
            <person name="Cantor M.N."/>
            <person name="Hua S.X."/>
        </authorList>
    </citation>
    <scope>NUCLEOTIDE SEQUENCE [LARGE SCALE GENOMIC DNA]</scope>
    <source>
        <strain evidence="2 3">441</strain>
    </source>
</reference>
<dbReference type="HOGENOM" id="CLU_129636_0_0_1"/>
<dbReference type="OrthoDB" id="2691655at2759"/>
<dbReference type="InterPro" id="IPR043128">
    <property type="entry name" value="Rev_trsase/Diguanyl_cyclase"/>
</dbReference>
<dbReference type="EMBL" id="KN833964">
    <property type="protein sequence ID" value="KIK13953.1"/>
    <property type="molecule type" value="Genomic_DNA"/>
</dbReference>
<accession>A0A0C9Z1V0</accession>
<dbReference type="InterPro" id="IPR051320">
    <property type="entry name" value="Viral_Replic_Matur_Polypro"/>
</dbReference>
<dbReference type="PANTHER" id="PTHR33064:SF37">
    <property type="entry name" value="RIBONUCLEASE H"/>
    <property type="match status" value="1"/>
</dbReference>
<dbReference type="AlphaFoldDB" id="A0A0C9Z1V0"/>
<dbReference type="Gene3D" id="3.30.70.270">
    <property type="match status" value="1"/>
</dbReference>
<proteinExistence type="predicted"/>
<protein>
    <recommendedName>
        <fullName evidence="1">Reverse transcriptase/retrotransposon-derived protein RNase H-like domain-containing protein</fullName>
    </recommendedName>
</protein>
<dbReference type="SUPFAM" id="SSF56672">
    <property type="entry name" value="DNA/RNA polymerases"/>
    <property type="match status" value="1"/>
</dbReference>
<dbReference type="PANTHER" id="PTHR33064">
    <property type="entry name" value="POL PROTEIN"/>
    <property type="match status" value="1"/>
</dbReference>
<name>A0A0C9Z1V0_9AGAM</name>
<evidence type="ECO:0000259" key="1">
    <source>
        <dbReference type="Pfam" id="PF17919"/>
    </source>
</evidence>
<dbReference type="InterPro" id="IPR041577">
    <property type="entry name" value="RT_RNaseH_2"/>
</dbReference>
<evidence type="ECO:0000313" key="2">
    <source>
        <dbReference type="EMBL" id="KIK13953.1"/>
    </source>
</evidence>
<evidence type="ECO:0000313" key="3">
    <source>
        <dbReference type="Proteomes" id="UP000054018"/>
    </source>
</evidence>
<dbReference type="STRING" id="765257.A0A0C9Z1V0"/>
<dbReference type="InterPro" id="IPR043502">
    <property type="entry name" value="DNA/RNA_pol_sf"/>
</dbReference>